<proteinExistence type="predicted"/>
<evidence type="ECO:0000313" key="2">
    <source>
        <dbReference type="Proteomes" id="UP000007564"/>
    </source>
</evidence>
<name>A0A0C6P896_BORBO</name>
<evidence type="ECO:0000313" key="1">
    <source>
        <dbReference type="EMBL" id="CCJ54568.1"/>
    </source>
</evidence>
<dbReference type="KEGG" id="bbh:BN112_2651"/>
<sequence>MPRFPRLSGRRWQLSRKRSLQLFALSLLVLAVAAYGFHGARQDLDHAYAALSLSERQRVQTTQELTVARKEAERADAARRILASAEATGFAAGGWSERRISIQQSAMTRHAVNDLLREASTGTGRLFGAEQFDLSVTRPEDGLFHATSGNNPDVVLTLRGTLLFRLDR</sequence>
<dbReference type="RefSeq" id="WP_003819516.1">
    <property type="nucleotide sequence ID" value="NC_019382.1"/>
</dbReference>
<dbReference type="EMBL" id="HE965806">
    <property type="protein sequence ID" value="CCJ54568.1"/>
    <property type="molecule type" value="Genomic_DNA"/>
</dbReference>
<dbReference type="HOGENOM" id="CLU_1583350_0_0_4"/>
<dbReference type="GeneID" id="56480541"/>
<protein>
    <submittedName>
        <fullName evidence="1">Putative exported protein</fullName>
    </submittedName>
</protein>
<accession>A0A0C6P896</accession>
<dbReference type="OrthoDB" id="6038887at2"/>
<dbReference type="Proteomes" id="UP000007564">
    <property type="component" value="Chromosome"/>
</dbReference>
<dbReference type="AlphaFoldDB" id="A0A0C6P896"/>
<gene>
    <name evidence="1" type="ORF">BN112_2651</name>
</gene>
<reference evidence="1 2" key="1">
    <citation type="journal article" date="2012" name="BMC Genomics">
        <title>Comparative genomics of the classical Bordetella subspecies: the evolution and exchange of virulence-associated diversity amongst closely related pathogens.</title>
        <authorList>
            <person name="Park J."/>
            <person name="Zhang Y."/>
            <person name="Buboltz A.M."/>
            <person name="Zhang X."/>
            <person name="Schuster S.C."/>
            <person name="Ahuja U."/>
            <person name="Liu M."/>
            <person name="Miller J.F."/>
            <person name="Sebaihia M."/>
            <person name="Bentley S.D."/>
            <person name="Parkhill J."/>
            <person name="Harvill E.T."/>
        </authorList>
    </citation>
    <scope>NUCLEOTIDE SEQUENCE [LARGE SCALE GENOMIC DNA]</scope>
    <source>
        <strain evidence="1 2">253</strain>
    </source>
</reference>
<organism evidence="1 2">
    <name type="scientific">Bordetella bronchiseptica 253</name>
    <dbReference type="NCBI Taxonomy" id="568707"/>
    <lineage>
        <taxon>Bacteria</taxon>
        <taxon>Pseudomonadati</taxon>
        <taxon>Pseudomonadota</taxon>
        <taxon>Betaproteobacteria</taxon>
        <taxon>Burkholderiales</taxon>
        <taxon>Alcaligenaceae</taxon>
        <taxon>Bordetella</taxon>
    </lineage>
</organism>